<dbReference type="Pfam" id="PF11716">
    <property type="entry name" value="MDMPI_N"/>
    <property type="match status" value="1"/>
</dbReference>
<protein>
    <submittedName>
        <fullName evidence="2">Maleylpyruvate isomerase family mycothiol-dependent enzyme</fullName>
    </submittedName>
</protein>
<evidence type="ECO:0000313" key="3">
    <source>
        <dbReference type="Proteomes" id="UP000473325"/>
    </source>
</evidence>
<gene>
    <name evidence="2" type="ORF">GRQ65_02635</name>
</gene>
<dbReference type="AlphaFoldDB" id="A0A6L7EXM6"/>
<dbReference type="Proteomes" id="UP000473325">
    <property type="component" value="Unassembled WGS sequence"/>
</dbReference>
<dbReference type="InterPro" id="IPR017517">
    <property type="entry name" value="Maleyloyr_isom"/>
</dbReference>
<organism evidence="2 3">
    <name type="scientific">Nocardioides flavescens</name>
    <dbReference type="NCBI Taxonomy" id="2691959"/>
    <lineage>
        <taxon>Bacteria</taxon>
        <taxon>Bacillati</taxon>
        <taxon>Actinomycetota</taxon>
        <taxon>Actinomycetes</taxon>
        <taxon>Propionibacteriales</taxon>
        <taxon>Nocardioidaceae</taxon>
        <taxon>Nocardioides</taxon>
    </lineage>
</organism>
<dbReference type="RefSeq" id="WP_160874817.1">
    <property type="nucleotide sequence ID" value="NZ_WUEK01000001.1"/>
</dbReference>
<evidence type="ECO:0000259" key="1">
    <source>
        <dbReference type="Pfam" id="PF11716"/>
    </source>
</evidence>
<dbReference type="EMBL" id="WUEK01000001">
    <property type="protein sequence ID" value="MXG88441.1"/>
    <property type="molecule type" value="Genomic_DNA"/>
</dbReference>
<sequence length="221" mass="23599">MTEDPFTLIAAERLALADLVDSLSAEQLAAQSLCGRWSVQDVAAHLLVGPTTSLPAFAWEMVRARGSFDRASERVTARLSDRPAAEIAAMLREHADSRFTPPGMDWHAPLTDLLVHREDIAVPLDLPHDRPLESWRHALDFLVSPKARTGFTPGGRPAVRLVAEDVDWIHGPASAPEARGPAYAVGLVLTGRPAGLPLLTGPGVDALAGWGNAFGNGGRVD</sequence>
<keyword evidence="2" id="KW-0413">Isomerase</keyword>
<dbReference type="Gene3D" id="1.20.120.450">
    <property type="entry name" value="dinb family like domain"/>
    <property type="match status" value="1"/>
</dbReference>
<dbReference type="NCBIfam" id="TIGR03083">
    <property type="entry name" value="maleylpyruvate isomerase family mycothiol-dependent enzyme"/>
    <property type="match status" value="1"/>
</dbReference>
<reference evidence="2 3" key="1">
    <citation type="submission" date="2019-12" db="EMBL/GenBank/DDBJ databases">
        <authorList>
            <person name="Kun Z."/>
        </authorList>
    </citation>
    <scope>NUCLEOTIDE SEQUENCE [LARGE SCALE GENOMIC DNA]</scope>
    <source>
        <strain evidence="2 3">YIM 123512</strain>
    </source>
</reference>
<evidence type="ECO:0000313" key="2">
    <source>
        <dbReference type="EMBL" id="MXG88441.1"/>
    </source>
</evidence>
<keyword evidence="3" id="KW-1185">Reference proteome</keyword>
<proteinExistence type="predicted"/>
<dbReference type="GO" id="GO:0046872">
    <property type="term" value="F:metal ion binding"/>
    <property type="evidence" value="ECO:0007669"/>
    <property type="project" value="InterPro"/>
</dbReference>
<name>A0A6L7EXM6_9ACTN</name>
<dbReference type="InterPro" id="IPR024344">
    <property type="entry name" value="MDMPI_metal-binding"/>
</dbReference>
<comment type="caution">
    <text evidence="2">The sequence shown here is derived from an EMBL/GenBank/DDBJ whole genome shotgun (WGS) entry which is preliminary data.</text>
</comment>
<accession>A0A6L7EXM6</accession>
<dbReference type="SUPFAM" id="SSF109854">
    <property type="entry name" value="DinB/YfiT-like putative metalloenzymes"/>
    <property type="match status" value="1"/>
</dbReference>
<feature type="domain" description="Mycothiol-dependent maleylpyruvate isomerase metal-binding" evidence="1">
    <location>
        <begin position="10"/>
        <end position="140"/>
    </location>
</feature>
<dbReference type="InterPro" id="IPR034660">
    <property type="entry name" value="DinB/YfiT-like"/>
</dbReference>
<dbReference type="GO" id="GO:0016853">
    <property type="term" value="F:isomerase activity"/>
    <property type="evidence" value="ECO:0007669"/>
    <property type="project" value="UniProtKB-KW"/>
</dbReference>
<keyword evidence="2" id="KW-0670">Pyruvate</keyword>